<dbReference type="Gene3D" id="3.10.350.10">
    <property type="entry name" value="LysM domain"/>
    <property type="match status" value="1"/>
</dbReference>
<dbReference type="OrthoDB" id="9805070at2"/>
<dbReference type="CDD" id="cd12797">
    <property type="entry name" value="M23_peptidase"/>
    <property type="match status" value="1"/>
</dbReference>
<dbReference type="EMBL" id="CCXS01000001">
    <property type="protein sequence ID" value="CEG21204.1"/>
    <property type="molecule type" value="Genomic_DNA"/>
</dbReference>
<dbReference type="SMART" id="SM01208">
    <property type="entry name" value="G5"/>
    <property type="match status" value="1"/>
</dbReference>
<dbReference type="PROSITE" id="PS51782">
    <property type="entry name" value="LYSM"/>
    <property type="match status" value="1"/>
</dbReference>
<dbReference type="RefSeq" id="WP_052649578.1">
    <property type="nucleotide sequence ID" value="NZ_CCXS01000001.1"/>
</dbReference>
<keyword evidence="1" id="KW-0732">Signal</keyword>
<dbReference type="Gene3D" id="2.70.70.10">
    <property type="entry name" value="Glucose Permease (Domain IIA)"/>
    <property type="match status" value="1"/>
</dbReference>
<feature type="domain" description="LysM" evidence="3">
    <location>
        <begin position="216"/>
        <end position="260"/>
    </location>
</feature>
<evidence type="ECO:0000259" key="2">
    <source>
        <dbReference type="PROSITE" id="PS51109"/>
    </source>
</evidence>
<dbReference type="InterPro" id="IPR036779">
    <property type="entry name" value="LysM_dom_sf"/>
</dbReference>
<evidence type="ECO:0000313" key="5">
    <source>
        <dbReference type="Proteomes" id="UP000043699"/>
    </source>
</evidence>
<evidence type="ECO:0000259" key="3">
    <source>
        <dbReference type="PROSITE" id="PS51782"/>
    </source>
</evidence>
<reference evidence="4 5" key="1">
    <citation type="submission" date="2014-09" db="EMBL/GenBank/DDBJ databases">
        <authorList>
            <person name="Urmite Genomes Urmite Genomes"/>
        </authorList>
    </citation>
    <scope>NUCLEOTIDE SEQUENCE [LARGE SCALE GENOMIC DNA]</scope>
    <source>
        <strain evidence="4 5">ES2</strain>
    </source>
</reference>
<organism evidence="4 5">
    <name type="scientific">Planococcus massiliensis</name>
    <dbReference type="NCBI Taxonomy" id="1499687"/>
    <lineage>
        <taxon>Bacteria</taxon>
        <taxon>Bacillati</taxon>
        <taxon>Bacillota</taxon>
        <taxon>Bacilli</taxon>
        <taxon>Bacillales</taxon>
        <taxon>Caryophanaceae</taxon>
        <taxon>Planococcus</taxon>
    </lineage>
</organism>
<evidence type="ECO:0000313" key="4">
    <source>
        <dbReference type="EMBL" id="CEG21204.1"/>
    </source>
</evidence>
<sequence length="475" mass="51328">MKEIKKAGQSIKLKWAAASILLVTGFGITTVSAKPIEESGLEPVYHVYNNGEYLGAVSDSASLKTAAAERIDHIQTSYEELDLQVDRGVKVIEEKVFASPISRDGEAFDRVAAALPIKAAAFRLAAGDETAVYVKDREAYNETIKQVKLAFVSPEELAEWEERMETGKAPAEIGVGESRLMDLAIAEKISGTSQQVDPSEVMTVDQAVSYLLKGERFHRAANGESAQMIAEKFDVTVEDLKEMNPNLNLAAFDAGTSIKIAEEGPKVTVYVQREEKTAKAIPNKTVTKKDKHVLIGEKKVKEKGAAGEKQLTYAIREENGKRTGRTLAAEAVAKEPVDRIVLEGTKPLPSVGTGKFAWPAEGGYISSGRGERWGRLHNGIDIARPDGLAIKSADHGVVKAAGAAGTFGNRVVVDHKNGYETIYAHLSSIDVKVGEKVPKGKKLGVMGSTGRSTGLHLHFEVSYKGVTKNPLNYIK</sequence>
<dbReference type="SUPFAM" id="SSF51261">
    <property type="entry name" value="Duplicated hybrid motif"/>
    <property type="match status" value="1"/>
</dbReference>
<dbReference type="PROSITE" id="PS51109">
    <property type="entry name" value="G5"/>
    <property type="match status" value="1"/>
</dbReference>
<dbReference type="Gene3D" id="2.20.230.10">
    <property type="entry name" value="Resuscitation-promoting factor rpfb"/>
    <property type="match status" value="1"/>
</dbReference>
<dbReference type="STRING" id="1499687.BN1080_00108"/>
<gene>
    <name evidence="4" type="primary">nlpD</name>
    <name evidence="4" type="ORF">BN1080_00108</name>
</gene>
<dbReference type="PANTHER" id="PTHR21666">
    <property type="entry name" value="PEPTIDASE-RELATED"/>
    <property type="match status" value="1"/>
</dbReference>
<dbReference type="Pfam" id="PF07501">
    <property type="entry name" value="G5"/>
    <property type="match status" value="1"/>
</dbReference>
<dbReference type="GO" id="GO:0004222">
    <property type="term" value="F:metalloendopeptidase activity"/>
    <property type="evidence" value="ECO:0007669"/>
    <property type="project" value="TreeGrafter"/>
</dbReference>
<accession>A0A098EFY2</accession>
<dbReference type="CDD" id="cd00118">
    <property type="entry name" value="LysM"/>
    <property type="match status" value="1"/>
</dbReference>
<dbReference type="InterPro" id="IPR016047">
    <property type="entry name" value="M23ase_b-sheet_dom"/>
</dbReference>
<dbReference type="Pfam" id="PF01551">
    <property type="entry name" value="Peptidase_M23"/>
    <property type="match status" value="1"/>
</dbReference>
<dbReference type="Proteomes" id="UP000043699">
    <property type="component" value="Unassembled WGS sequence"/>
</dbReference>
<keyword evidence="4" id="KW-0378">Hydrolase</keyword>
<dbReference type="InterPro" id="IPR011098">
    <property type="entry name" value="G5_dom"/>
</dbReference>
<name>A0A098EFY2_9BACL</name>
<protein>
    <submittedName>
        <fullName evidence="4">Murein hydrolase activator NlpD</fullName>
    </submittedName>
</protein>
<dbReference type="InterPro" id="IPR050570">
    <property type="entry name" value="Cell_wall_metabolism_enzyme"/>
</dbReference>
<dbReference type="InterPro" id="IPR018392">
    <property type="entry name" value="LysM"/>
</dbReference>
<dbReference type="SMART" id="SM00257">
    <property type="entry name" value="LysM"/>
    <property type="match status" value="1"/>
</dbReference>
<dbReference type="InterPro" id="IPR011055">
    <property type="entry name" value="Dup_hybrid_motif"/>
</dbReference>
<dbReference type="AlphaFoldDB" id="A0A098EFY2"/>
<keyword evidence="5" id="KW-1185">Reference proteome</keyword>
<evidence type="ECO:0000256" key="1">
    <source>
        <dbReference type="ARBA" id="ARBA00022729"/>
    </source>
</evidence>
<proteinExistence type="predicted"/>
<dbReference type="PANTHER" id="PTHR21666:SF270">
    <property type="entry name" value="MUREIN HYDROLASE ACTIVATOR ENVC"/>
    <property type="match status" value="1"/>
</dbReference>
<feature type="domain" description="G5" evidence="2">
    <location>
        <begin position="267"/>
        <end position="347"/>
    </location>
</feature>